<gene>
    <name evidence="3" type="ORF">CTEN210_11992</name>
</gene>
<dbReference type="PANTHER" id="PTHR14499">
    <property type="entry name" value="POTASSIUM CHANNEL TETRAMERIZATION DOMAIN-CONTAINING"/>
    <property type="match status" value="1"/>
</dbReference>
<accession>A0AAD3H9U1</accession>
<feature type="compositionally biased region" description="Basic and acidic residues" evidence="1">
    <location>
        <begin position="233"/>
        <end position="251"/>
    </location>
</feature>
<protein>
    <recommendedName>
        <fullName evidence="2">Potassium channel tetramerisation-type BTB domain-containing protein</fullName>
    </recommendedName>
</protein>
<dbReference type="GO" id="GO:0051260">
    <property type="term" value="P:protein homooligomerization"/>
    <property type="evidence" value="ECO:0007669"/>
    <property type="project" value="InterPro"/>
</dbReference>
<dbReference type="SUPFAM" id="SSF54695">
    <property type="entry name" value="POZ domain"/>
    <property type="match status" value="2"/>
</dbReference>
<keyword evidence="4" id="KW-1185">Reference proteome</keyword>
<sequence>MSANQNKNTVELNVGGTLYTVSLELINRFPDSKLAKDVSERKEGDDSVFFEANGKMFEYVKYYMRDNSIELPPGASKANFIKELEYFEIEVDEASILIASEINLTASYDQHQQKIIIAHQNRTKADRRNYICDLVAADIQKTAKKLKVDYESEGKTLHEFEYIYTQYGWTVVHRLFKEMGILDDEVKKDFINYINALEILKDLEFMVVEVVQGDSDSSKFVIQVESVKKSKKRPGEGDDDNPKKKVRESEKTKQTYLQEIRTEQESSFVTLEVGGTLNETSLSTVVSDRFTFIDKNGLRFKLVLDHMRDSKVNLLLGENVGNFHLWIHIHPDLITFDEDLEIVSLKKNCYNQDFLLR</sequence>
<name>A0AAD3H9U1_9STRA</name>
<feature type="domain" description="Potassium channel tetramerisation-type BTB" evidence="2">
    <location>
        <begin position="10"/>
        <end position="91"/>
    </location>
</feature>
<reference evidence="3 4" key="1">
    <citation type="journal article" date="2021" name="Sci. Rep.">
        <title>The genome of the diatom Chaetoceros tenuissimus carries an ancient integrated fragment of an extant virus.</title>
        <authorList>
            <person name="Hongo Y."/>
            <person name="Kimura K."/>
            <person name="Takaki Y."/>
            <person name="Yoshida Y."/>
            <person name="Baba S."/>
            <person name="Kobayashi G."/>
            <person name="Nagasaki K."/>
            <person name="Hano T."/>
            <person name="Tomaru Y."/>
        </authorList>
    </citation>
    <scope>NUCLEOTIDE SEQUENCE [LARGE SCALE GENOMIC DNA]</scope>
    <source>
        <strain evidence="3 4">NIES-3715</strain>
    </source>
</reference>
<dbReference type="InterPro" id="IPR011333">
    <property type="entry name" value="SKP1/BTB/POZ_sf"/>
</dbReference>
<dbReference type="InterPro" id="IPR003131">
    <property type="entry name" value="T1-type_BTB"/>
</dbReference>
<feature type="region of interest" description="Disordered" evidence="1">
    <location>
        <begin position="231"/>
        <end position="251"/>
    </location>
</feature>
<organism evidence="3 4">
    <name type="scientific">Chaetoceros tenuissimus</name>
    <dbReference type="NCBI Taxonomy" id="426638"/>
    <lineage>
        <taxon>Eukaryota</taxon>
        <taxon>Sar</taxon>
        <taxon>Stramenopiles</taxon>
        <taxon>Ochrophyta</taxon>
        <taxon>Bacillariophyta</taxon>
        <taxon>Coscinodiscophyceae</taxon>
        <taxon>Chaetocerotophycidae</taxon>
        <taxon>Chaetocerotales</taxon>
        <taxon>Chaetocerotaceae</taxon>
        <taxon>Chaetoceros</taxon>
    </lineage>
</organism>
<dbReference type="Pfam" id="PF02214">
    <property type="entry name" value="BTB_2"/>
    <property type="match status" value="1"/>
</dbReference>
<dbReference type="AlphaFoldDB" id="A0AAD3H9U1"/>
<evidence type="ECO:0000256" key="1">
    <source>
        <dbReference type="SAM" id="MobiDB-lite"/>
    </source>
</evidence>
<dbReference type="PANTHER" id="PTHR14499:SF136">
    <property type="entry name" value="GH08630P"/>
    <property type="match status" value="1"/>
</dbReference>
<evidence type="ECO:0000313" key="3">
    <source>
        <dbReference type="EMBL" id="GFH55516.1"/>
    </source>
</evidence>
<evidence type="ECO:0000313" key="4">
    <source>
        <dbReference type="Proteomes" id="UP001054902"/>
    </source>
</evidence>
<proteinExistence type="predicted"/>
<evidence type="ECO:0000259" key="2">
    <source>
        <dbReference type="Pfam" id="PF02214"/>
    </source>
</evidence>
<dbReference type="EMBL" id="BLLK01000049">
    <property type="protein sequence ID" value="GFH55516.1"/>
    <property type="molecule type" value="Genomic_DNA"/>
</dbReference>
<dbReference type="Gene3D" id="3.30.710.10">
    <property type="entry name" value="Potassium Channel Kv1.1, Chain A"/>
    <property type="match status" value="1"/>
</dbReference>
<dbReference type="Proteomes" id="UP001054902">
    <property type="component" value="Unassembled WGS sequence"/>
</dbReference>
<comment type="caution">
    <text evidence="3">The sequence shown here is derived from an EMBL/GenBank/DDBJ whole genome shotgun (WGS) entry which is preliminary data.</text>
</comment>